<dbReference type="SUPFAM" id="SSF55174">
    <property type="entry name" value="Alpha-L RNA-binding motif"/>
    <property type="match status" value="1"/>
</dbReference>
<evidence type="ECO:0000313" key="8">
    <source>
        <dbReference type="EMBL" id="MBF8378660.1"/>
    </source>
</evidence>
<dbReference type="PANTHER" id="PTHR47683:SF3">
    <property type="entry name" value="RIBOSOMAL LARGE SUBUNIT PSEUDOURIDINE SYNTHASE B"/>
    <property type="match status" value="1"/>
</dbReference>
<dbReference type="RefSeq" id="WP_067848014.1">
    <property type="nucleotide sequence ID" value="NZ_JADPKZ010000047.1"/>
</dbReference>
<feature type="compositionally biased region" description="Basic residues" evidence="6">
    <location>
        <begin position="263"/>
        <end position="273"/>
    </location>
</feature>
<keyword evidence="3 5" id="KW-0413">Isomerase</keyword>
<proteinExistence type="inferred from homology"/>
<dbReference type="InterPro" id="IPR020094">
    <property type="entry name" value="TruA/RsuA/RluB/E/F_N"/>
</dbReference>
<dbReference type="Gene3D" id="3.30.70.580">
    <property type="entry name" value="Pseudouridine synthase I, catalytic domain, N-terminal subdomain"/>
    <property type="match status" value="1"/>
</dbReference>
<gene>
    <name evidence="8" type="ORF">IW967_12420</name>
</gene>
<dbReference type="PROSITE" id="PS01149">
    <property type="entry name" value="PSI_RSU"/>
    <property type="match status" value="1"/>
</dbReference>
<sequence length="273" mass="30818">MERLQKVLAHAGVASRRKCEELILAGRVSVDGETVTQLGAKVDPSRQRIAVDGVPIEMEQPVVLALNKPVAYLSTVSDPMGRRTVMQLLPPIRERVYPVGRLDYDTSGLLLFTNDGELTQRLLHPSREIEKVYRASVRGIVDREIRRALVEGVELEDGLTAPAKVEVVRQSDREDGVAVVHLAIHEGRNRQVRRMLERLGLPVLRLKRIAFGPISLGHLKTGEWRPLTQEEWVALYQAAGMTAPPYRRPTMRRESERKESKRSSARHRGPRRG</sequence>
<evidence type="ECO:0000256" key="6">
    <source>
        <dbReference type="SAM" id="MobiDB-lite"/>
    </source>
</evidence>
<feature type="domain" description="RNA-binding S4" evidence="7">
    <location>
        <begin position="2"/>
        <end position="69"/>
    </location>
</feature>
<dbReference type="Gene3D" id="3.10.290.10">
    <property type="entry name" value="RNA-binding S4 domain"/>
    <property type="match status" value="1"/>
</dbReference>
<dbReference type="PROSITE" id="PS50889">
    <property type="entry name" value="S4"/>
    <property type="match status" value="1"/>
</dbReference>
<dbReference type="InterPro" id="IPR018496">
    <property type="entry name" value="PsdUridine_synth_RsuA/RluB_CS"/>
</dbReference>
<dbReference type="InterPro" id="IPR050343">
    <property type="entry name" value="RsuA_PseudoU_synthase"/>
</dbReference>
<accession>A0ABS0F5U3</accession>
<comment type="caution">
    <text evidence="8">The sequence shown here is derived from an EMBL/GenBank/DDBJ whole genome shotgun (WGS) entry which is preliminary data.</text>
</comment>
<dbReference type="Proteomes" id="UP000642910">
    <property type="component" value="Unassembled WGS sequence"/>
</dbReference>
<dbReference type="CDD" id="cd02870">
    <property type="entry name" value="PseudoU_synth_RsuA_like"/>
    <property type="match status" value="1"/>
</dbReference>
<dbReference type="Gene3D" id="3.30.70.1560">
    <property type="entry name" value="Alpha-L RNA-binding motif"/>
    <property type="match status" value="1"/>
</dbReference>
<dbReference type="SUPFAM" id="SSF55120">
    <property type="entry name" value="Pseudouridine synthase"/>
    <property type="match status" value="1"/>
</dbReference>
<dbReference type="InterPro" id="IPR002942">
    <property type="entry name" value="S4_RNA-bd"/>
</dbReference>
<name>A0ABS0F5U3_9BACL</name>
<keyword evidence="9" id="KW-1185">Reference proteome</keyword>
<dbReference type="EC" id="5.4.99.-" evidence="5"/>
<evidence type="ECO:0000256" key="3">
    <source>
        <dbReference type="ARBA" id="ARBA00023235"/>
    </source>
</evidence>
<evidence type="ECO:0000256" key="4">
    <source>
        <dbReference type="PROSITE-ProRule" id="PRU00182"/>
    </source>
</evidence>
<dbReference type="PANTHER" id="PTHR47683">
    <property type="entry name" value="PSEUDOURIDINE SYNTHASE FAMILY PROTEIN-RELATED"/>
    <property type="match status" value="1"/>
</dbReference>
<keyword evidence="2 4" id="KW-0694">RNA-binding</keyword>
<dbReference type="InterPro" id="IPR036986">
    <property type="entry name" value="S4_RNA-bd_sf"/>
</dbReference>
<dbReference type="InterPro" id="IPR020103">
    <property type="entry name" value="PsdUridine_synth_cat_dom_sf"/>
</dbReference>
<organism evidence="8 9">
    <name type="scientific">Alicyclobacillus mali</name>
    <name type="common">ex Roth et al. 2021</name>
    <dbReference type="NCBI Taxonomy" id="1123961"/>
    <lineage>
        <taxon>Bacteria</taxon>
        <taxon>Bacillati</taxon>
        <taxon>Bacillota</taxon>
        <taxon>Bacilli</taxon>
        <taxon>Bacillales</taxon>
        <taxon>Alicyclobacillaceae</taxon>
        <taxon>Alicyclobacillus</taxon>
    </lineage>
</organism>
<protein>
    <recommendedName>
        <fullName evidence="5">Pseudouridine synthase</fullName>
        <ecNumber evidence="5">5.4.99.-</ecNumber>
    </recommendedName>
</protein>
<reference evidence="8 9" key="1">
    <citation type="submission" date="2020-11" db="EMBL/GenBank/DDBJ databases">
        <title>Genomic insight of Alicyclobacillus mali FL 18 reveals a new arsenic-resistant strain, with potential in environmental biotechnology.</title>
        <authorList>
            <person name="Fiorentino G."/>
            <person name="Gallo G."/>
            <person name="Aulitto M."/>
        </authorList>
    </citation>
    <scope>NUCLEOTIDE SEQUENCE [LARGE SCALE GENOMIC DNA]</scope>
    <source>
        <strain evidence="8 9">FL 18</strain>
    </source>
</reference>
<feature type="compositionally biased region" description="Basic and acidic residues" evidence="6">
    <location>
        <begin position="251"/>
        <end position="262"/>
    </location>
</feature>
<evidence type="ECO:0000256" key="1">
    <source>
        <dbReference type="ARBA" id="ARBA00008348"/>
    </source>
</evidence>
<evidence type="ECO:0000313" key="9">
    <source>
        <dbReference type="Proteomes" id="UP000642910"/>
    </source>
</evidence>
<dbReference type="NCBIfam" id="TIGR00093">
    <property type="entry name" value="pseudouridine synthase"/>
    <property type="match status" value="1"/>
</dbReference>
<dbReference type="Pfam" id="PF01479">
    <property type="entry name" value="S4"/>
    <property type="match status" value="1"/>
</dbReference>
<evidence type="ECO:0000256" key="5">
    <source>
        <dbReference type="RuleBase" id="RU003887"/>
    </source>
</evidence>
<dbReference type="InterPro" id="IPR006145">
    <property type="entry name" value="PsdUridine_synth_RsuA/RluA"/>
</dbReference>
<comment type="similarity">
    <text evidence="1 5">Belongs to the pseudouridine synthase RsuA family.</text>
</comment>
<feature type="region of interest" description="Disordered" evidence="6">
    <location>
        <begin position="243"/>
        <end position="273"/>
    </location>
</feature>
<dbReference type="EMBL" id="JADPKZ010000047">
    <property type="protein sequence ID" value="MBF8378660.1"/>
    <property type="molecule type" value="Genomic_DNA"/>
</dbReference>
<dbReference type="SMART" id="SM00363">
    <property type="entry name" value="S4"/>
    <property type="match status" value="1"/>
</dbReference>
<dbReference type="Pfam" id="PF00849">
    <property type="entry name" value="PseudoU_synth_2"/>
    <property type="match status" value="1"/>
</dbReference>
<evidence type="ECO:0000256" key="2">
    <source>
        <dbReference type="ARBA" id="ARBA00022884"/>
    </source>
</evidence>
<dbReference type="InterPro" id="IPR000748">
    <property type="entry name" value="PsdUridine_synth_RsuA/RluB/E/F"/>
</dbReference>
<dbReference type="InterPro" id="IPR042092">
    <property type="entry name" value="PsdUridine_s_RsuA/RluB/E/F_cat"/>
</dbReference>
<dbReference type="CDD" id="cd00165">
    <property type="entry name" value="S4"/>
    <property type="match status" value="1"/>
</dbReference>
<evidence type="ECO:0000259" key="7">
    <source>
        <dbReference type="SMART" id="SM00363"/>
    </source>
</evidence>